<dbReference type="SUPFAM" id="SSF52266">
    <property type="entry name" value="SGNH hydrolase"/>
    <property type="match status" value="1"/>
</dbReference>
<gene>
    <name evidence="2" type="ORF">SAMN06297280_0333</name>
</gene>
<accession>A0A285I0W7</accession>
<name>A0A285I0W7_9GAMM</name>
<dbReference type="PANTHER" id="PTHR30383">
    <property type="entry name" value="THIOESTERASE 1/PROTEASE 1/LYSOPHOSPHOLIPASE L1"/>
    <property type="match status" value="1"/>
</dbReference>
<dbReference type="RefSeq" id="WP_097109624.1">
    <property type="nucleotide sequence ID" value="NZ_OBEB01000001.1"/>
</dbReference>
<dbReference type="Gene3D" id="3.40.50.1110">
    <property type="entry name" value="SGNH hydrolase"/>
    <property type="match status" value="1"/>
</dbReference>
<reference evidence="3" key="1">
    <citation type="submission" date="2017-09" db="EMBL/GenBank/DDBJ databases">
        <authorList>
            <person name="Varghese N."/>
            <person name="Submissions S."/>
        </authorList>
    </citation>
    <scope>NUCLEOTIDE SEQUENCE [LARGE SCALE GENOMIC DNA]</scope>
    <source>
        <strain evidence="3">CGMCC 1.12461</strain>
    </source>
</reference>
<dbReference type="InterPro" id="IPR051532">
    <property type="entry name" value="Ester_Hydrolysis_Enzymes"/>
</dbReference>
<dbReference type="Proteomes" id="UP000219353">
    <property type="component" value="Unassembled WGS sequence"/>
</dbReference>
<keyword evidence="3" id="KW-1185">Reference proteome</keyword>
<dbReference type="CDD" id="cd01836">
    <property type="entry name" value="FeeA_FeeB_like"/>
    <property type="match status" value="1"/>
</dbReference>
<organism evidence="2 3">
    <name type="scientific">Arsukibacterium tuosuense</name>
    <dbReference type="NCBI Taxonomy" id="1323745"/>
    <lineage>
        <taxon>Bacteria</taxon>
        <taxon>Pseudomonadati</taxon>
        <taxon>Pseudomonadota</taxon>
        <taxon>Gammaproteobacteria</taxon>
        <taxon>Chromatiales</taxon>
        <taxon>Chromatiaceae</taxon>
        <taxon>Arsukibacterium</taxon>
    </lineage>
</organism>
<dbReference type="PANTHER" id="PTHR30383:SF5">
    <property type="entry name" value="SGNH HYDROLASE-TYPE ESTERASE DOMAIN-CONTAINING PROTEIN"/>
    <property type="match status" value="1"/>
</dbReference>
<dbReference type="AlphaFoldDB" id="A0A285I0W7"/>
<feature type="domain" description="SGNH hydrolase-type esterase" evidence="1">
    <location>
        <begin position="53"/>
        <end position="225"/>
    </location>
</feature>
<dbReference type="InterPro" id="IPR036514">
    <property type="entry name" value="SGNH_hydro_sf"/>
</dbReference>
<proteinExistence type="predicted"/>
<evidence type="ECO:0000313" key="3">
    <source>
        <dbReference type="Proteomes" id="UP000219353"/>
    </source>
</evidence>
<dbReference type="EMBL" id="OBEB01000001">
    <property type="protein sequence ID" value="SNY41630.1"/>
    <property type="molecule type" value="Genomic_DNA"/>
</dbReference>
<sequence>MTIRWLLLTLLCWPLLWWQGKRVCKLALRLPEAAGRRSGMLGNGESLRLLICGDSAAAGVGIEQQQQAFSGQLVELLAKQYQVNWQLAAKTGLDSIGLNNLLHQLYAHNNAVYRLDVVVVSIGVNDVTARRSKAEFKQQIRALLTRLATDFTNPYVLFSAIPPMQDFTALPSPLNYWLGLKASILNQALAAELKHWPKAQMVNSETPLTTDLLAADGFHPSAKGSGIWAQMLAQAILSK</sequence>
<dbReference type="Pfam" id="PF13472">
    <property type="entry name" value="Lipase_GDSL_2"/>
    <property type="match status" value="1"/>
</dbReference>
<protein>
    <submittedName>
        <fullName evidence="2">Lysophospholipase L1</fullName>
    </submittedName>
</protein>
<evidence type="ECO:0000313" key="2">
    <source>
        <dbReference type="EMBL" id="SNY41630.1"/>
    </source>
</evidence>
<dbReference type="InterPro" id="IPR013830">
    <property type="entry name" value="SGNH_hydro"/>
</dbReference>
<dbReference type="OrthoDB" id="9804395at2"/>
<evidence type="ECO:0000259" key="1">
    <source>
        <dbReference type="Pfam" id="PF13472"/>
    </source>
</evidence>
<dbReference type="GO" id="GO:0004622">
    <property type="term" value="F:phosphatidylcholine lysophospholipase activity"/>
    <property type="evidence" value="ECO:0007669"/>
    <property type="project" value="TreeGrafter"/>
</dbReference>